<dbReference type="GO" id="GO:0019354">
    <property type="term" value="P:siroheme biosynthetic process"/>
    <property type="evidence" value="ECO:0007669"/>
    <property type="project" value="UniProtKB-UniPathway"/>
</dbReference>
<evidence type="ECO:0000256" key="1">
    <source>
        <dbReference type="ARBA" id="ARBA00005010"/>
    </source>
</evidence>
<dbReference type="Gene3D" id="3.30.160.110">
    <property type="entry name" value="Siroheme synthase, domain 2"/>
    <property type="match status" value="1"/>
</dbReference>
<dbReference type="SUPFAM" id="SSF53790">
    <property type="entry name" value="Tetrapyrrole methylase"/>
    <property type="match status" value="1"/>
</dbReference>
<proteinExistence type="predicted"/>
<dbReference type="Gene3D" id="3.40.50.720">
    <property type="entry name" value="NAD(P)-binding Rossmann-like Domain"/>
    <property type="match status" value="1"/>
</dbReference>
<evidence type="ECO:0000313" key="8">
    <source>
        <dbReference type="Proteomes" id="UP000320160"/>
    </source>
</evidence>
<dbReference type="Proteomes" id="UP000320160">
    <property type="component" value="Unassembled WGS sequence"/>
</dbReference>
<evidence type="ECO:0000256" key="3">
    <source>
        <dbReference type="ARBA" id="ARBA00023002"/>
    </source>
</evidence>
<dbReference type="UniPathway" id="UPA00262">
    <property type="reaction ID" value="UER00222"/>
</dbReference>
<dbReference type="PANTHER" id="PTHR35330">
    <property type="entry name" value="SIROHEME BIOSYNTHESIS PROTEIN MET8"/>
    <property type="match status" value="1"/>
</dbReference>
<organism evidence="7 8">
    <name type="scientific">Sphingorhabdus contaminans</name>
    <dbReference type="NCBI Taxonomy" id="1343899"/>
    <lineage>
        <taxon>Bacteria</taxon>
        <taxon>Pseudomonadati</taxon>
        <taxon>Pseudomonadota</taxon>
        <taxon>Alphaproteobacteria</taxon>
        <taxon>Sphingomonadales</taxon>
        <taxon>Sphingomonadaceae</taxon>
        <taxon>Sphingorhabdus</taxon>
    </lineage>
</organism>
<dbReference type="GO" id="GO:0004325">
    <property type="term" value="F:ferrochelatase activity"/>
    <property type="evidence" value="ECO:0007669"/>
    <property type="project" value="InterPro"/>
</dbReference>
<accession>A0A553WC58</accession>
<keyword evidence="8" id="KW-1185">Reference proteome</keyword>
<keyword evidence="5" id="KW-0627">Porphyrin biosynthesis</keyword>
<name>A0A553WC58_9SPHN</name>
<evidence type="ECO:0000256" key="5">
    <source>
        <dbReference type="ARBA" id="ARBA00023244"/>
    </source>
</evidence>
<dbReference type="EMBL" id="VKKU01000002">
    <property type="protein sequence ID" value="TSB02280.1"/>
    <property type="molecule type" value="Genomic_DNA"/>
</dbReference>
<protein>
    <recommendedName>
        <fullName evidence="2">precorrin-2 dehydrogenase</fullName>
        <ecNumber evidence="2">1.3.1.76</ecNumber>
    </recommendedName>
</protein>
<comment type="catalytic activity">
    <reaction evidence="6">
        <text>precorrin-2 + NAD(+) = sirohydrochlorin + NADH + 2 H(+)</text>
        <dbReference type="Rhea" id="RHEA:15613"/>
        <dbReference type="ChEBI" id="CHEBI:15378"/>
        <dbReference type="ChEBI" id="CHEBI:57540"/>
        <dbReference type="ChEBI" id="CHEBI:57945"/>
        <dbReference type="ChEBI" id="CHEBI:58351"/>
        <dbReference type="ChEBI" id="CHEBI:58827"/>
        <dbReference type="EC" id="1.3.1.76"/>
    </reaction>
</comment>
<dbReference type="SUPFAM" id="SSF75615">
    <property type="entry name" value="Siroheme synthase middle domains-like"/>
    <property type="match status" value="1"/>
</dbReference>
<evidence type="ECO:0000256" key="4">
    <source>
        <dbReference type="ARBA" id="ARBA00023027"/>
    </source>
</evidence>
<dbReference type="InterPro" id="IPR035996">
    <property type="entry name" value="4pyrrol_Methylase_sf"/>
</dbReference>
<dbReference type="InterPro" id="IPR028161">
    <property type="entry name" value="Met8-like"/>
</dbReference>
<dbReference type="GO" id="GO:0008168">
    <property type="term" value="F:methyltransferase activity"/>
    <property type="evidence" value="ECO:0007669"/>
    <property type="project" value="InterPro"/>
</dbReference>
<evidence type="ECO:0000256" key="2">
    <source>
        <dbReference type="ARBA" id="ARBA00012400"/>
    </source>
</evidence>
<evidence type="ECO:0000313" key="7">
    <source>
        <dbReference type="EMBL" id="TSB02280.1"/>
    </source>
</evidence>
<dbReference type="PANTHER" id="PTHR35330:SF1">
    <property type="entry name" value="SIROHEME BIOSYNTHESIS PROTEIN MET8"/>
    <property type="match status" value="1"/>
</dbReference>
<dbReference type="InterPro" id="IPR006367">
    <property type="entry name" value="Sirohaem_synthase_N"/>
</dbReference>
<comment type="pathway">
    <text evidence="1">Porphyrin-containing compound metabolism; siroheme biosynthesis; sirohydrochlorin from precorrin-2: step 1/1.</text>
</comment>
<reference evidence="7 8" key="1">
    <citation type="submission" date="2019-07" db="EMBL/GenBank/DDBJ databases">
        <authorList>
            <person name="Park M."/>
        </authorList>
    </citation>
    <scope>NUCLEOTIDE SEQUENCE [LARGE SCALE GENOMIC DNA]</scope>
    <source>
        <strain evidence="7 8">KCTC32445</strain>
    </source>
</reference>
<dbReference type="EC" id="1.3.1.76" evidence="2"/>
<dbReference type="Pfam" id="PF13241">
    <property type="entry name" value="NAD_binding_7"/>
    <property type="match status" value="1"/>
</dbReference>
<keyword evidence="3" id="KW-0560">Oxidoreductase</keyword>
<dbReference type="AlphaFoldDB" id="A0A553WC58"/>
<dbReference type="OrthoDB" id="9815856at2"/>
<dbReference type="RefSeq" id="WP_143777498.1">
    <property type="nucleotide sequence ID" value="NZ_VKKU01000002.1"/>
</dbReference>
<evidence type="ECO:0000256" key="6">
    <source>
        <dbReference type="ARBA" id="ARBA00047561"/>
    </source>
</evidence>
<keyword evidence="4" id="KW-0520">NAD</keyword>
<dbReference type="NCBIfam" id="TIGR01470">
    <property type="entry name" value="cysG_Nterm"/>
    <property type="match status" value="1"/>
</dbReference>
<dbReference type="SUPFAM" id="SSF51735">
    <property type="entry name" value="NAD(P)-binding Rossmann-fold domains"/>
    <property type="match status" value="1"/>
</dbReference>
<comment type="caution">
    <text evidence="7">The sequence shown here is derived from an EMBL/GenBank/DDBJ whole genome shotgun (WGS) entry which is preliminary data.</text>
</comment>
<gene>
    <name evidence="7" type="ORF">FOM92_14340</name>
</gene>
<sequence>MDQLPIFVNVRGRKVILVGEGDAADAKRRLIERAGGICVDAGNADAMLAFVAIEDEEAALASAADLKARGLLVNVVDRPEHCDFTTPAVVDRQPVLIAVGTGGASAGMAKAIRQRIETLLPENVGKLAQAVAHARDAIRNKWPQAADRRRSLDQAFAAGGSLDPFQSHGPSAVDAWLDQSEDALPSRLVEIPLLSGNADDLTLLTARLLGEADYIFHDPHIPGTILNRARADAVRVEGTPPTPAPEGLVLYLRLPSTSG</sequence>
<dbReference type="GO" id="GO:0043115">
    <property type="term" value="F:precorrin-2 dehydrogenase activity"/>
    <property type="evidence" value="ECO:0007669"/>
    <property type="project" value="UniProtKB-EC"/>
</dbReference>
<dbReference type="InterPro" id="IPR036291">
    <property type="entry name" value="NAD(P)-bd_dom_sf"/>
</dbReference>